<reference evidence="3 4" key="1">
    <citation type="submission" date="2016-07" db="EMBL/GenBank/DDBJ databases">
        <title>Pervasive Adenine N6-methylation of Active Genes in Fungi.</title>
        <authorList>
            <consortium name="DOE Joint Genome Institute"/>
            <person name="Mondo S.J."/>
            <person name="Dannebaum R.O."/>
            <person name="Kuo R.C."/>
            <person name="Labutti K."/>
            <person name="Haridas S."/>
            <person name="Kuo A."/>
            <person name="Salamov A."/>
            <person name="Ahrendt S.R."/>
            <person name="Lipzen A."/>
            <person name="Sullivan W."/>
            <person name="Andreopoulos W.B."/>
            <person name="Clum A."/>
            <person name="Lindquist E."/>
            <person name="Daum C."/>
            <person name="Ramamoorthy G.K."/>
            <person name="Gryganskyi A."/>
            <person name="Culley D."/>
            <person name="Magnuson J.K."/>
            <person name="James T.Y."/>
            <person name="O'Malley M.A."/>
            <person name="Stajich J.E."/>
            <person name="Spatafora J.W."/>
            <person name="Visel A."/>
            <person name="Grigoriev I.V."/>
        </authorList>
    </citation>
    <scope>NUCLEOTIDE SEQUENCE [LARGE SCALE GENOMIC DNA]</scope>
    <source>
        <strain evidence="3 4">CBS 115471</strain>
    </source>
</reference>
<sequence length="858" mass="99435">MTMLSGIRPGYGQSCLRSNPNWRIASNHTMSLRISTIYKLLTLVLLHQIVTATSSCGSLITYRQYSTVLGEDGPRCFRGGCGDEFLESLSSKCIKTSSCYELYSTISNHTGLDNCRVCRGDIACRTHGWPIVNATGLCQSIPQDWMLLDQDCCGSPEDTKEIALWIKEICSDEWRHHFGYFGGMAKDDWQEWILPWNWTITANNATTDGKKILPCHSPSYYLFYFAMESFVTLLSVFILPKMKTKWHYAHDRQKWGAPHHGPGLDISDWIRQFVLGFKNGLYWMPRKIRDVFQWIIRVWERRTGRRFRTRKWGFGRFARAVVMAFIMVIIEIGTTFFNAWLLRTAPGLRDFDWVRLGFLWCSRPSLAWLASVYGIYRSGSRTIFRFNLEDPWQVEMYTDSAYSSLLNEFIVQLLGSAYLGHTLRIGSQKGFYRPNHLSPYYRGPHAMQMYIGALFWCMTLPFALIGWGIVAFRYALLVGLRDIIHGFMELIPWTMGRLKDWYRLRVGIPMRNLRDRWAQYRQKRRSNRRWRPPNLVQRLFNRYIIRGAFRRWLDRHIQGTPRKFIEYLLRRKLRDRPTRKPSRTQTIHYNQPGGGDDASNSLLELRHPLPEMSTAQPLDSIWNGTIFTSAPRSGDPLASSQDIVAASPYRTMPTDFEEEQFLPAMRVSSVRPGFESGGGTTSDRMDARPLSSMQRRTFNRVSENTGSAYETVQLDDIPAPGSYAQGFRPQYNPNPFGDENTILPECGLSDPFLDIHATEILGRQENIHGARELPAASPHTDVDQPDAFESYLDWAIKQYENEHDTARRLHEEWNEEHYRRLWMTLIMSTGGLLCISQWLFWDGFVKASGERSVPFKSC</sequence>
<comment type="caution">
    <text evidence="3">The sequence shown here is derived from an EMBL/GenBank/DDBJ whole genome shotgun (WGS) entry which is preliminary data.</text>
</comment>
<protein>
    <submittedName>
        <fullName evidence="3">Uncharacterized protein</fullName>
    </submittedName>
</protein>
<organism evidence="3 4">
    <name type="scientific">Clohesyomyces aquaticus</name>
    <dbReference type="NCBI Taxonomy" id="1231657"/>
    <lineage>
        <taxon>Eukaryota</taxon>
        <taxon>Fungi</taxon>
        <taxon>Dikarya</taxon>
        <taxon>Ascomycota</taxon>
        <taxon>Pezizomycotina</taxon>
        <taxon>Dothideomycetes</taxon>
        <taxon>Pleosporomycetidae</taxon>
        <taxon>Pleosporales</taxon>
        <taxon>Lindgomycetaceae</taxon>
        <taxon>Clohesyomyces</taxon>
    </lineage>
</organism>
<gene>
    <name evidence="3" type="ORF">BCR34DRAFT_208705</name>
</gene>
<feature type="transmembrane region" description="Helical" evidence="2">
    <location>
        <begin position="449"/>
        <end position="470"/>
    </location>
</feature>
<feature type="transmembrane region" description="Helical" evidence="2">
    <location>
        <begin position="220"/>
        <end position="239"/>
    </location>
</feature>
<name>A0A1Y2A9M7_9PLEO</name>
<feature type="transmembrane region" description="Helical" evidence="2">
    <location>
        <begin position="353"/>
        <end position="376"/>
    </location>
</feature>
<proteinExistence type="predicted"/>
<feature type="region of interest" description="Disordered" evidence="1">
    <location>
        <begin position="578"/>
        <end position="597"/>
    </location>
</feature>
<dbReference type="Proteomes" id="UP000193144">
    <property type="component" value="Unassembled WGS sequence"/>
</dbReference>
<dbReference type="AlphaFoldDB" id="A0A1Y2A9M7"/>
<keyword evidence="4" id="KW-1185">Reference proteome</keyword>
<dbReference type="EMBL" id="MCFA01000003">
    <property type="protein sequence ID" value="ORY19228.1"/>
    <property type="molecule type" value="Genomic_DNA"/>
</dbReference>
<feature type="transmembrane region" description="Helical" evidence="2">
    <location>
        <begin position="317"/>
        <end position="341"/>
    </location>
</feature>
<keyword evidence="2" id="KW-0472">Membrane</keyword>
<evidence type="ECO:0000256" key="1">
    <source>
        <dbReference type="SAM" id="MobiDB-lite"/>
    </source>
</evidence>
<keyword evidence="2" id="KW-1133">Transmembrane helix</keyword>
<accession>A0A1Y2A9M7</accession>
<evidence type="ECO:0000313" key="4">
    <source>
        <dbReference type="Proteomes" id="UP000193144"/>
    </source>
</evidence>
<dbReference type="OrthoDB" id="3525430at2759"/>
<keyword evidence="2" id="KW-0812">Transmembrane</keyword>
<evidence type="ECO:0000256" key="2">
    <source>
        <dbReference type="SAM" id="Phobius"/>
    </source>
</evidence>
<evidence type="ECO:0000313" key="3">
    <source>
        <dbReference type="EMBL" id="ORY19228.1"/>
    </source>
</evidence>